<gene>
    <name evidence="2" type="ORF">OEZ60_02475</name>
</gene>
<organism evidence="2 3">
    <name type="scientific">Albidovulum salinarum</name>
    <dbReference type="NCBI Taxonomy" id="2984153"/>
    <lineage>
        <taxon>Bacteria</taxon>
        <taxon>Pseudomonadati</taxon>
        <taxon>Pseudomonadota</taxon>
        <taxon>Alphaproteobacteria</taxon>
        <taxon>Rhodobacterales</taxon>
        <taxon>Paracoccaceae</taxon>
        <taxon>Albidovulum</taxon>
    </lineage>
</organism>
<dbReference type="CDD" id="cd24082">
    <property type="entry name" value="ASKHA_NBD_GspK-like"/>
    <property type="match status" value="1"/>
</dbReference>
<feature type="domain" description="ATPase BadF/BadG/BcrA/BcrD type" evidence="1">
    <location>
        <begin position="8"/>
        <end position="250"/>
    </location>
</feature>
<evidence type="ECO:0000313" key="2">
    <source>
        <dbReference type="EMBL" id="MCU9846859.1"/>
    </source>
</evidence>
<dbReference type="EMBL" id="JAOVQO010000002">
    <property type="protein sequence ID" value="MCU9846859.1"/>
    <property type="molecule type" value="Genomic_DNA"/>
</dbReference>
<dbReference type="Gene3D" id="3.30.420.40">
    <property type="match status" value="2"/>
</dbReference>
<dbReference type="Proteomes" id="UP001209535">
    <property type="component" value="Unassembled WGS sequence"/>
</dbReference>
<dbReference type="RefSeq" id="WP_263332885.1">
    <property type="nucleotide sequence ID" value="NZ_JAOVQO010000002.1"/>
</dbReference>
<name>A0ABT2WZF1_9RHOB</name>
<evidence type="ECO:0000259" key="1">
    <source>
        <dbReference type="Pfam" id="PF01869"/>
    </source>
</evidence>
<dbReference type="PANTHER" id="PTHR43190">
    <property type="entry name" value="N-ACETYL-D-GLUCOSAMINE KINASE"/>
    <property type="match status" value="1"/>
</dbReference>
<proteinExistence type="predicted"/>
<reference evidence="2 3" key="1">
    <citation type="submission" date="2022-10" db="EMBL/GenBank/DDBJ databases">
        <title>Defluviimonas sp. nov., isolated from ocean surface sediments.</title>
        <authorList>
            <person name="He W."/>
            <person name="Wang L."/>
            <person name="Zhang D.-F."/>
        </authorList>
    </citation>
    <scope>NUCLEOTIDE SEQUENCE [LARGE SCALE GENOMIC DNA]</scope>
    <source>
        <strain evidence="2 3">WL0024</strain>
    </source>
</reference>
<keyword evidence="3" id="KW-1185">Reference proteome</keyword>
<dbReference type="InterPro" id="IPR052519">
    <property type="entry name" value="Euk-type_GlcNAc_Kinase"/>
</dbReference>
<accession>A0ABT2WZF1</accession>
<dbReference type="PANTHER" id="PTHR43190:SF3">
    <property type="entry name" value="N-ACETYL-D-GLUCOSAMINE KINASE"/>
    <property type="match status" value="1"/>
</dbReference>
<protein>
    <submittedName>
        <fullName evidence="2">ATPase</fullName>
    </submittedName>
</protein>
<dbReference type="Pfam" id="PF01869">
    <property type="entry name" value="BcrAD_BadFG"/>
    <property type="match status" value="1"/>
</dbReference>
<sequence>MVEAPILIGLDGGGTSCRAALCLGSGKRVEVVGGPANVSDFAGAMARIASLLPRLAKAAGLPKAALGQAVAHLGLAGVMDAAMADRVVAGLPFARVTVTDDQPTMIAGALGLDDGVVAAIGTGSFIGRQTGGRIRSVGGWGFALGDQSSGAWLGRRLLTETLLDHDGMAPSSRLTRATLERFGGAAGITAFGLSASPAEYAALAPDIVAAATAGDAVAGRLMGEGAAYVERATAALGLAEGEPLCLAGGLGPAYAAWLPPALAERIVAPKGSALDGALALAARLAALEVQ</sequence>
<evidence type="ECO:0000313" key="3">
    <source>
        <dbReference type="Proteomes" id="UP001209535"/>
    </source>
</evidence>
<dbReference type="InterPro" id="IPR002731">
    <property type="entry name" value="ATPase_BadF"/>
</dbReference>
<comment type="caution">
    <text evidence="2">The sequence shown here is derived from an EMBL/GenBank/DDBJ whole genome shotgun (WGS) entry which is preliminary data.</text>
</comment>
<dbReference type="SUPFAM" id="SSF53067">
    <property type="entry name" value="Actin-like ATPase domain"/>
    <property type="match status" value="2"/>
</dbReference>
<dbReference type="InterPro" id="IPR043129">
    <property type="entry name" value="ATPase_NBD"/>
</dbReference>